<evidence type="ECO:0000313" key="1">
    <source>
        <dbReference type="EMBL" id="OIJ15517.1"/>
    </source>
</evidence>
<evidence type="ECO:0000313" key="2">
    <source>
        <dbReference type="Proteomes" id="UP000180098"/>
    </source>
</evidence>
<organism evidence="1 2">
    <name type="scientific">Anaerobacillus arseniciselenatis</name>
    <dbReference type="NCBI Taxonomy" id="85682"/>
    <lineage>
        <taxon>Bacteria</taxon>
        <taxon>Bacillati</taxon>
        <taxon>Bacillota</taxon>
        <taxon>Bacilli</taxon>
        <taxon>Bacillales</taxon>
        <taxon>Bacillaceae</taxon>
        <taxon>Anaerobacillus</taxon>
    </lineage>
</organism>
<sequence length="127" mass="14916">MTNPINIEADHTLYSIKTIMNEDTPDITIGKLGTFTFQKGIYVYVGSAKRNIQSRIERHIIIEKKQRWHFDYLRPFVEIVEIETYSGDEGECRLFHRLMKENKASIPVRGFGSSDCKCRAHLFYFHN</sequence>
<dbReference type="PANTHER" id="PTHR37460">
    <property type="entry name" value="ENDONUCLEASE III"/>
    <property type="match status" value="1"/>
</dbReference>
<dbReference type="CDD" id="cd10441">
    <property type="entry name" value="GIY-YIG_COG1833"/>
    <property type="match status" value="1"/>
</dbReference>
<accession>A0A1S2LV40</accession>
<name>A0A1S2LV40_9BACI</name>
<keyword evidence="2" id="KW-1185">Reference proteome</keyword>
<dbReference type="InterPro" id="IPR002837">
    <property type="entry name" value="DUF123"/>
</dbReference>
<comment type="caution">
    <text evidence="1">The sequence shown here is derived from an EMBL/GenBank/DDBJ whole genome shotgun (WGS) entry which is preliminary data.</text>
</comment>
<protein>
    <submittedName>
        <fullName evidence="1">Nuclease</fullName>
    </submittedName>
</protein>
<dbReference type="PANTHER" id="PTHR37460:SF1">
    <property type="entry name" value="ENDONUCLEASE III"/>
    <property type="match status" value="1"/>
</dbReference>
<reference evidence="1 2" key="1">
    <citation type="submission" date="2016-10" db="EMBL/GenBank/DDBJ databases">
        <title>Draft genome sequences of four alkaliphilic bacteria belonging to the Anaerobacillus genus.</title>
        <authorList>
            <person name="Bassil N.M."/>
            <person name="Lloyd J.R."/>
        </authorList>
    </citation>
    <scope>NUCLEOTIDE SEQUENCE [LARGE SCALE GENOMIC DNA]</scope>
    <source>
        <strain evidence="1 2">DSM 15340</strain>
    </source>
</reference>
<dbReference type="OrthoDB" id="9802365at2"/>
<dbReference type="Proteomes" id="UP000180098">
    <property type="component" value="Unassembled WGS sequence"/>
</dbReference>
<proteinExistence type="predicted"/>
<dbReference type="Pfam" id="PF01986">
    <property type="entry name" value="DUF123"/>
    <property type="match status" value="1"/>
</dbReference>
<gene>
    <name evidence="1" type="ORF">BKP35_00540</name>
</gene>
<dbReference type="EMBL" id="MLQQ01000001">
    <property type="protein sequence ID" value="OIJ15517.1"/>
    <property type="molecule type" value="Genomic_DNA"/>
</dbReference>
<dbReference type="RefSeq" id="WP_071311442.1">
    <property type="nucleotide sequence ID" value="NZ_MLQQ01000001.1"/>
</dbReference>
<dbReference type="AlphaFoldDB" id="A0A1S2LV40"/>